<dbReference type="Proteomes" id="UP000035579">
    <property type="component" value="Chromosome"/>
</dbReference>
<dbReference type="EMBL" id="CP011509">
    <property type="protein sequence ID" value="AKJ06629.1"/>
    <property type="molecule type" value="Genomic_DNA"/>
</dbReference>
<keyword evidence="5" id="KW-1185">Reference proteome</keyword>
<evidence type="ECO:0000313" key="4">
    <source>
        <dbReference type="Proteomes" id="UP000035579"/>
    </source>
</evidence>
<accession>A0AAC8QFT0</accession>
<dbReference type="Proteomes" id="UP000256345">
    <property type="component" value="Unassembled WGS sequence"/>
</dbReference>
<dbReference type="RefSeq" id="WP_047859874.1">
    <property type="nucleotide sequence ID" value="NZ_CP011509.1"/>
</dbReference>
<gene>
    <name evidence="2" type="ORF">AA314_08255</name>
    <name evidence="3" type="ORF">ATI61_105389</name>
</gene>
<evidence type="ECO:0000313" key="2">
    <source>
        <dbReference type="EMBL" id="AKJ06629.1"/>
    </source>
</evidence>
<feature type="chain" id="PRO_5042050694" evidence="1">
    <location>
        <begin position="26"/>
        <end position="441"/>
    </location>
</feature>
<dbReference type="KEGG" id="age:AA314_08255"/>
<feature type="signal peptide" evidence="1">
    <location>
        <begin position="1"/>
        <end position="25"/>
    </location>
</feature>
<organism evidence="2 4">
    <name type="scientific">Archangium gephyra</name>
    <dbReference type="NCBI Taxonomy" id="48"/>
    <lineage>
        <taxon>Bacteria</taxon>
        <taxon>Pseudomonadati</taxon>
        <taxon>Myxococcota</taxon>
        <taxon>Myxococcia</taxon>
        <taxon>Myxococcales</taxon>
        <taxon>Cystobacterineae</taxon>
        <taxon>Archangiaceae</taxon>
        <taxon>Archangium</taxon>
    </lineage>
</organism>
<dbReference type="EMBL" id="QUMU01000005">
    <property type="protein sequence ID" value="REG32062.1"/>
    <property type="molecule type" value="Genomic_DNA"/>
</dbReference>
<protein>
    <submittedName>
        <fullName evidence="2">Uncharacterized protein</fullName>
    </submittedName>
</protein>
<evidence type="ECO:0000313" key="5">
    <source>
        <dbReference type="Proteomes" id="UP000256345"/>
    </source>
</evidence>
<name>A0AAC8QFT0_9BACT</name>
<dbReference type="AlphaFoldDB" id="A0AAC8QFT0"/>
<evidence type="ECO:0000313" key="3">
    <source>
        <dbReference type="EMBL" id="REG32062.1"/>
    </source>
</evidence>
<keyword evidence="1" id="KW-0732">Signal</keyword>
<evidence type="ECO:0000256" key="1">
    <source>
        <dbReference type="SAM" id="SignalP"/>
    </source>
</evidence>
<proteinExistence type="predicted"/>
<sequence>MPLWSRYFPLALGLCGVLLARPAAADLPTRYGYEVRVDGRMVTSALTYHSDTVLRGKDPESGVTYVLQSPEWTGLEIDGATYTFHIEPPGARFYPFEPTWVVRLQDVSFSVPPVAKPSPVCRERPAHVILKTNPKALDCSMTAAERKKILKQIEDCDDCDACSVVYERRYRECPALFPKTEHSLHYVTLDDIKGLPFVRIDVSAARKVVQRCQQGDKEACEQVYQRYTSIQPGREDSLCEFQMAGEPWGSAPYAADEQECLFHAYYATLKEDCRTRKCEVKYRWGGQQGQPVQNPAWKPVPLPPPLDQHARLFPVKPAHVSFKQIVQRCQQQDRDACLRVSGGYYGLPRPENKANCYMEVNGKRSFDWGTGDAEECAFKTYYKALESECRLPGCTVKYLWQAKRTLSDSETQEKWPTEGWQVMTAPPPIDKHERLMSANNW</sequence>
<reference evidence="3 5" key="2">
    <citation type="submission" date="2018-08" db="EMBL/GenBank/DDBJ databases">
        <title>Genomic Encyclopedia of Archaeal and Bacterial Type Strains, Phase II (KMG-II): from individual species to whole genera.</title>
        <authorList>
            <person name="Goeker M."/>
        </authorList>
    </citation>
    <scope>NUCLEOTIDE SEQUENCE [LARGE SCALE GENOMIC DNA]</scope>
    <source>
        <strain evidence="3 5">DSM 2261</strain>
    </source>
</reference>
<reference evidence="2 4" key="1">
    <citation type="submission" date="2015-05" db="EMBL/GenBank/DDBJ databases">
        <title>Genome assembly of Archangium gephyra DSM 2261.</title>
        <authorList>
            <person name="Sharma G."/>
            <person name="Subramanian S."/>
        </authorList>
    </citation>
    <scope>NUCLEOTIDE SEQUENCE [LARGE SCALE GENOMIC DNA]</scope>
    <source>
        <strain evidence="2 4">DSM 2261</strain>
    </source>
</reference>